<gene>
    <name evidence="2" type="ORF">TPAB3V08_LOCUS4750</name>
</gene>
<evidence type="ECO:0000313" key="3">
    <source>
        <dbReference type="Proteomes" id="UP001153148"/>
    </source>
</evidence>
<protein>
    <submittedName>
        <fullName evidence="2">Uncharacterized protein</fullName>
    </submittedName>
</protein>
<accession>A0ABN7NXC3</accession>
<evidence type="ECO:0000256" key="1">
    <source>
        <dbReference type="SAM" id="MobiDB-lite"/>
    </source>
</evidence>
<evidence type="ECO:0000313" key="2">
    <source>
        <dbReference type="EMBL" id="CAG2057773.1"/>
    </source>
</evidence>
<proteinExistence type="predicted"/>
<comment type="caution">
    <text evidence="2">The sequence shown here is derived from an EMBL/GenBank/DDBJ whole genome shotgun (WGS) entry which is preliminary data.</text>
</comment>
<dbReference type="InterPro" id="IPR024276">
    <property type="entry name" value="CCAP"/>
</dbReference>
<organism evidence="2 3">
    <name type="scientific">Timema podura</name>
    <name type="common">Walking stick</name>
    <dbReference type="NCBI Taxonomy" id="61482"/>
    <lineage>
        <taxon>Eukaryota</taxon>
        <taxon>Metazoa</taxon>
        <taxon>Ecdysozoa</taxon>
        <taxon>Arthropoda</taxon>
        <taxon>Hexapoda</taxon>
        <taxon>Insecta</taxon>
        <taxon>Pterygota</taxon>
        <taxon>Neoptera</taxon>
        <taxon>Polyneoptera</taxon>
        <taxon>Phasmatodea</taxon>
        <taxon>Timematodea</taxon>
        <taxon>Timematoidea</taxon>
        <taxon>Timematidae</taxon>
        <taxon>Timema</taxon>
    </lineage>
</organism>
<dbReference type="Pfam" id="PF11105">
    <property type="entry name" value="CCAP"/>
    <property type="match status" value="1"/>
</dbReference>
<sequence length="180" mass="20629">MGTLVDLNSEPAVEELSRQILSEAKLWEAIQEARIELLRRRQEQQMLSNRISDRPGMSMPLTSYRKKRAVQPKTEEDQDGPRKSSPPPKSSRRLTLNWRSIPFHPVLCFREAVHLLILHVTIWVEGTSSNSELCEHGTGKLDGEDAHHATQPSLLALSWTRQHHPLSSINLPPSPKRRRR</sequence>
<keyword evidence="3" id="KW-1185">Reference proteome</keyword>
<dbReference type="EMBL" id="CAJPIN010006026">
    <property type="protein sequence ID" value="CAG2057773.1"/>
    <property type="molecule type" value="Genomic_DNA"/>
</dbReference>
<dbReference type="Proteomes" id="UP001153148">
    <property type="component" value="Unassembled WGS sequence"/>
</dbReference>
<reference evidence="2" key="1">
    <citation type="submission" date="2021-03" db="EMBL/GenBank/DDBJ databases">
        <authorList>
            <person name="Tran Van P."/>
        </authorList>
    </citation>
    <scope>NUCLEOTIDE SEQUENCE</scope>
</reference>
<feature type="region of interest" description="Disordered" evidence="1">
    <location>
        <begin position="47"/>
        <end position="93"/>
    </location>
</feature>
<name>A0ABN7NXC3_TIMPD</name>
<feature type="compositionally biased region" description="Basic and acidic residues" evidence="1">
    <location>
        <begin position="73"/>
        <end position="82"/>
    </location>
</feature>